<dbReference type="Proteomes" id="UP000004470">
    <property type="component" value="Unassembled WGS sequence"/>
</dbReference>
<dbReference type="PROSITE" id="PS00894">
    <property type="entry name" value="HTH_DEOR_1"/>
    <property type="match status" value="1"/>
</dbReference>
<dbReference type="Gene3D" id="1.10.10.10">
    <property type="entry name" value="Winged helix-like DNA-binding domain superfamily/Winged helix DNA-binding domain"/>
    <property type="match status" value="1"/>
</dbReference>
<dbReference type="GO" id="GO:0003677">
    <property type="term" value="F:DNA binding"/>
    <property type="evidence" value="ECO:0007669"/>
    <property type="project" value="UniProtKB-KW"/>
</dbReference>
<evidence type="ECO:0000256" key="1">
    <source>
        <dbReference type="ARBA" id="ARBA00021390"/>
    </source>
</evidence>
<evidence type="ECO:0000256" key="4">
    <source>
        <dbReference type="ARBA" id="ARBA00023125"/>
    </source>
</evidence>
<evidence type="ECO:0000256" key="5">
    <source>
        <dbReference type="ARBA" id="ARBA00023163"/>
    </source>
</evidence>
<dbReference type="InterPro" id="IPR050313">
    <property type="entry name" value="Carb_Metab_HTH_regulators"/>
</dbReference>
<keyword evidence="2" id="KW-0678">Repressor</keyword>
<evidence type="ECO:0000313" key="9">
    <source>
        <dbReference type="Proteomes" id="UP000004470"/>
    </source>
</evidence>
<dbReference type="PANTHER" id="PTHR30363">
    <property type="entry name" value="HTH-TYPE TRANSCRIPTIONAL REGULATOR SRLR-RELATED"/>
    <property type="match status" value="1"/>
</dbReference>
<organism evidence="8 9">
    <name type="scientific">Pediococcus acidilactici DSM 20284</name>
    <dbReference type="NCBI Taxonomy" id="862514"/>
    <lineage>
        <taxon>Bacteria</taxon>
        <taxon>Bacillati</taxon>
        <taxon>Bacillota</taxon>
        <taxon>Bacilli</taxon>
        <taxon>Lactobacillales</taxon>
        <taxon>Lactobacillaceae</taxon>
        <taxon>Pediococcus</taxon>
        <taxon>Pediococcus acidilactici group</taxon>
    </lineage>
</organism>
<reference evidence="8" key="1">
    <citation type="submission" date="2010-07" db="EMBL/GenBank/DDBJ databases">
        <authorList>
            <person name="Muzny D."/>
            <person name="Qin X."/>
            <person name="Deng J."/>
            <person name="Jiang H."/>
            <person name="Liu Y."/>
            <person name="Qu J."/>
            <person name="Song X.-Z."/>
            <person name="Zhang L."/>
            <person name="Thornton R."/>
            <person name="Coyle M."/>
            <person name="Francisco L."/>
            <person name="Jackson L."/>
            <person name="Javaid M."/>
            <person name="Korchina V."/>
            <person name="Kovar C."/>
            <person name="Mata R."/>
            <person name="Mathew T."/>
            <person name="Ngo R."/>
            <person name="Nguyen L."/>
            <person name="Nguyen N."/>
            <person name="Okwuonu G."/>
            <person name="Ongeri F."/>
            <person name="Pham C."/>
            <person name="Simmons D."/>
            <person name="Wilczek-Boney K."/>
            <person name="Hale W."/>
            <person name="Jakkamsetti A."/>
            <person name="Pham P."/>
            <person name="Ruth R."/>
            <person name="San Lucas F."/>
            <person name="Warren J."/>
            <person name="Zhang J."/>
            <person name="Zhao Z."/>
            <person name="Zhou C."/>
            <person name="Zhu D."/>
            <person name="Lee S."/>
            <person name="Bess C."/>
            <person name="Blankenburg K."/>
            <person name="Forbes L."/>
            <person name="Fu Q."/>
            <person name="Gubbala S."/>
            <person name="Hirani K."/>
            <person name="Jayaseelan J.C."/>
            <person name="Lara F."/>
            <person name="Munidasa M."/>
            <person name="Palculict T."/>
            <person name="Patil S."/>
            <person name="Pu L.-L."/>
            <person name="Saada N."/>
            <person name="Tang L."/>
            <person name="Weissenberger G."/>
            <person name="Zhu Y."/>
            <person name="Hemphill L."/>
            <person name="Shang Y."/>
            <person name="Youmans B."/>
            <person name="Ayvaz T."/>
            <person name="Ross M."/>
            <person name="Santibanez J."/>
            <person name="Aqrawi P."/>
            <person name="Gross S."/>
            <person name="Joshi V."/>
            <person name="Fowler G."/>
            <person name="Nazareth L."/>
            <person name="Reid J."/>
            <person name="Worley K."/>
            <person name="Petrosino J."/>
            <person name="Highlander S."/>
            <person name="Gibbs R."/>
        </authorList>
    </citation>
    <scope>NUCLEOTIDE SEQUENCE [LARGE SCALE GENOMIC DNA]</scope>
    <source>
        <strain evidence="8">DSM 20284</strain>
    </source>
</reference>
<dbReference type="Pfam" id="PF08220">
    <property type="entry name" value="HTH_DeoR"/>
    <property type="match status" value="1"/>
</dbReference>
<sequence>MQILFLVCNTNEQKQTFKKQKGGVRVLKNERMMEILNAVNSKGTITVNDLVDKLSVSSMTIRRDLDELEKQEKIVRVFGGAQSVNLVSQTEPSYIQKRKIHLAEKNEIAKAVASMIKPNETVFLGPGSTNELVSKYLEIDDLRIVTNSLPVFQRFSDEHDFDLCLVGGTYRRRSGAFVGSLAEEFLRNIKMHKAFVGVNGISNTSVMNADTDEGASQRVALEQSQNKYIVADHHKLDHDDFYNFYDLSNVNGLITDAGVKPAILRRYQQITTVHVAKKIE</sequence>
<evidence type="ECO:0000259" key="7">
    <source>
        <dbReference type="PROSITE" id="PS51000"/>
    </source>
</evidence>
<dbReference type="InterPro" id="IPR036388">
    <property type="entry name" value="WH-like_DNA-bd_sf"/>
</dbReference>
<accession>E0NH99</accession>
<dbReference type="HOGENOM" id="CLU_060699_1_0_9"/>
<gene>
    <name evidence="8" type="primary">lacR2</name>
    <name evidence="8" type="ORF">HMPREF0623_1422</name>
</gene>
<dbReference type="InterPro" id="IPR036390">
    <property type="entry name" value="WH_DNA-bd_sf"/>
</dbReference>
<dbReference type="SMART" id="SM00420">
    <property type="entry name" value="HTH_DEOR"/>
    <property type="match status" value="1"/>
</dbReference>
<dbReference type="GO" id="GO:0003700">
    <property type="term" value="F:DNA-binding transcription factor activity"/>
    <property type="evidence" value="ECO:0007669"/>
    <property type="project" value="InterPro"/>
</dbReference>
<dbReference type="PRINTS" id="PR00037">
    <property type="entry name" value="HTHLACR"/>
</dbReference>
<dbReference type="InterPro" id="IPR037171">
    <property type="entry name" value="NagB/RpiA_transferase-like"/>
</dbReference>
<evidence type="ECO:0000256" key="6">
    <source>
        <dbReference type="ARBA" id="ARBA00024937"/>
    </source>
</evidence>
<dbReference type="SMART" id="SM01134">
    <property type="entry name" value="DeoRC"/>
    <property type="match status" value="1"/>
</dbReference>
<keyword evidence="9" id="KW-1185">Reference proteome</keyword>
<proteinExistence type="predicted"/>
<keyword evidence="4" id="KW-0238">DNA-binding</keyword>
<evidence type="ECO:0000256" key="3">
    <source>
        <dbReference type="ARBA" id="ARBA00023015"/>
    </source>
</evidence>
<dbReference type="InterPro" id="IPR001034">
    <property type="entry name" value="DeoR_HTH"/>
</dbReference>
<comment type="caution">
    <text evidence="8">The sequence shown here is derived from an EMBL/GenBank/DDBJ whole genome shotgun (WGS) entry which is preliminary data.</text>
</comment>
<comment type="function">
    <text evidence="6">Repressor of the lactose catabolism operon. Galactose-6-phosphate is the inducer.</text>
</comment>
<dbReference type="PROSITE" id="PS51000">
    <property type="entry name" value="HTH_DEOR_2"/>
    <property type="match status" value="1"/>
</dbReference>
<dbReference type="eggNOG" id="COG1349">
    <property type="taxonomic scope" value="Bacteria"/>
</dbReference>
<keyword evidence="3" id="KW-0805">Transcription regulation</keyword>
<dbReference type="EMBL" id="AEEG01000007">
    <property type="protein sequence ID" value="EFL95110.1"/>
    <property type="molecule type" value="Genomic_DNA"/>
</dbReference>
<dbReference type="InterPro" id="IPR014036">
    <property type="entry name" value="DeoR-like_C"/>
</dbReference>
<dbReference type="AlphaFoldDB" id="E0NH99"/>
<dbReference type="InterPro" id="IPR018356">
    <property type="entry name" value="Tscrpt_reg_HTH_DeoR_CS"/>
</dbReference>
<dbReference type="Pfam" id="PF00455">
    <property type="entry name" value="DeoRC"/>
    <property type="match status" value="1"/>
</dbReference>
<dbReference type="Gene3D" id="3.40.50.1360">
    <property type="match status" value="1"/>
</dbReference>
<dbReference type="PANTHER" id="PTHR30363:SF4">
    <property type="entry name" value="GLYCEROL-3-PHOSPHATE REGULON REPRESSOR"/>
    <property type="match status" value="1"/>
</dbReference>
<dbReference type="SUPFAM" id="SSF100950">
    <property type="entry name" value="NagB/RpiA/CoA transferase-like"/>
    <property type="match status" value="1"/>
</dbReference>
<evidence type="ECO:0000256" key="2">
    <source>
        <dbReference type="ARBA" id="ARBA00022491"/>
    </source>
</evidence>
<dbReference type="SUPFAM" id="SSF46785">
    <property type="entry name" value="Winged helix' DNA-binding domain"/>
    <property type="match status" value="1"/>
</dbReference>
<keyword evidence="5" id="KW-0804">Transcription</keyword>
<name>E0NH99_PEDAC</name>
<feature type="domain" description="HTH deoR-type" evidence="7">
    <location>
        <begin position="28"/>
        <end position="83"/>
    </location>
</feature>
<evidence type="ECO:0000313" key="8">
    <source>
        <dbReference type="EMBL" id="EFL95110.1"/>
    </source>
</evidence>
<protein>
    <recommendedName>
        <fullName evidence="1">Lactose phosphotransferase system repressor</fullName>
    </recommendedName>
</protein>